<organism evidence="1">
    <name type="scientific">marine sediment metagenome</name>
    <dbReference type="NCBI Taxonomy" id="412755"/>
    <lineage>
        <taxon>unclassified sequences</taxon>
        <taxon>metagenomes</taxon>
        <taxon>ecological metagenomes</taxon>
    </lineage>
</organism>
<gene>
    <name evidence="1" type="ORF">S01H1_49800</name>
</gene>
<sequence>DDPVRETDPAYAQYRINLYKNLLEAIDGDLADNETACVVAAMGDIGEAGIEQLMKAELGVRPDMSDDLFVDDLDMVRNQKSEARKNEMIFWLGVRLLFESRAEKDDAPQDKNKKEKMAAKAREYFREVLRRDVFCDHWYSRFLHVMLREKPVEISSI</sequence>
<protein>
    <submittedName>
        <fullName evidence="1">Uncharacterized protein</fullName>
    </submittedName>
</protein>
<dbReference type="EMBL" id="BARS01032055">
    <property type="protein sequence ID" value="GAG25132.1"/>
    <property type="molecule type" value="Genomic_DNA"/>
</dbReference>
<reference evidence="1" key="1">
    <citation type="journal article" date="2014" name="Front. Microbiol.">
        <title>High frequency of phylogenetically diverse reductive dehalogenase-homologous genes in deep subseafloor sedimentary metagenomes.</title>
        <authorList>
            <person name="Kawai M."/>
            <person name="Futagami T."/>
            <person name="Toyoda A."/>
            <person name="Takaki Y."/>
            <person name="Nishi S."/>
            <person name="Hori S."/>
            <person name="Arai W."/>
            <person name="Tsubouchi T."/>
            <person name="Morono Y."/>
            <person name="Uchiyama I."/>
            <person name="Ito T."/>
            <person name="Fujiyama A."/>
            <person name="Inagaki F."/>
            <person name="Takami H."/>
        </authorList>
    </citation>
    <scope>NUCLEOTIDE SEQUENCE</scope>
    <source>
        <strain evidence="1">Expedition CK06-06</strain>
    </source>
</reference>
<comment type="caution">
    <text evidence="1">The sequence shown here is derived from an EMBL/GenBank/DDBJ whole genome shotgun (WGS) entry which is preliminary data.</text>
</comment>
<name>X0WPI9_9ZZZZ</name>
<proteinExistence type="predicted"/>
<accession>X0WPI9</accession>
<feature type="non-terminal residue" evidence="1">
    <location>
        <position position="1"/>
    </location>
</feature>
<evidence type="ECO:0000313" key="1">
    <source>
        <dbReference type="EMBL" id="GAG25132.1"/>
    </source>
</evidence>
<dbReference type="AlphaFoldDB" id="X0WPI9"/>